<organism evidence="8 10">
    <name type="scientific">Mycolicibacterium porcinum</name>
    <dbReference type="NCBI Taxonomy" id="39693"/>
    <lineage>
        <taxon>Bacteria</taxon>
        <taxon>Bacillati</taxon>
        <taxon>Actinomycetota</taxon>
        <taxon>Actinomycetes</taxon>
        <taxon>Mycobacteriales</taxon>
        <taxon>Mycobacteriaceae</taxon>
        <taxon>Mycolicibacterium</taxon>
    </lineage>
</organism>
<evidence type="ECO:0000256" key="1">
    <source>
        <dbReference type="ARBA" id="ARBA00004141"/>
    </source>
</evidence>
<dbReference type="InterPro" id="IPR002293">
    <property type="entry name" value="AA/rel_permease1"/>
</dbReference>
<evidence type="ECO:0000256" key="7">
    <source>
        <dbReference type="SAM" id="Phobius"/>
    </source>
</evidence>
<evidence type="ECO:0000313" key="9">
    <source>
        <dbReference type="EMBL" id="MEX3740610.1"/>
    </source>
</evidence>
<reference evidence="8" key="2">
    <citation type="journal article" date="2022" name="BMC Genomics">
        <title>Comparative genome analysis of mycobacteria focusing on tRNA and non-coding RNA.</title>
        <authorList>
            <person name="Behra P.R.K."/>
            <person name="Pettersson B.M.F."/>
            <person name="Ramesh M."/>
            <person name="Das S."/>
            <person name="Dasgupta S."/>
            <person name="Kirsebom L.A."/>
        </authorList>
    </citation>
    <scope>NUCLEOTIDE SEQUENCE</scope>
    <source>
        <strain evidence="8">DSM 44242</strain>
    </source>
</reference>
<feature type="transmembrane region" description="Helical" evidence="7">
    <location>
        <begin position="238"/>
        <end position="260"/>
    </location>
</feature>
<evidence type="ECO:0000313" key="10">
    <source>
        <dbReference type="Proteomes" id="UP001141659"/>
    </source>
</evidence>
<keyword evidence="4 7" id="KW-1133">Transmembrane helix</keyword>
<gene>
    <name evidence="9" type="ORF">ABFW12_20505</name>
    <name evidence="8" type="ORF">H5P34_01620</name>
</gene>
<evidence type="ECO:0000313" key="8">
    <source>
        <dbReference type="EMBL" id="MCV7386746.1"/>
    </source>
</evidence>
<reference evidence="9 11" key="3">
    <citation type="submission" date="2024-04" db="EMBL/GenBank/DDBJ databases">
        <title>Genomic Markers of Mycobacteria.</title>
        <authorList>
            <person name="Soliman M.S."/>
            <person name="Elkholy A."/>
            <person name="Soliman N.S."/>
            <person name="Abbas A."/>
            <person name="Khayrat S."/>
            <person name="Shawky S."/>
        </authorList>
    </citation>
    <scope>NUCLEOTIDE SEQUENCE [LARGE SCALE GENOMIC DNA]</scope>
    <source>
        <strain evidence="9 11">Egy-CU-AM5</strain>
    </source>
</reference>
<keyword evidence="2" id="KW-0813">Transport</keyword>
<protein>
    <submittedName>
        <fullName evidence="8">Amino acid permease</fullName>
    </submittedName>
</protein>
<comment type="caution">
    <text evidence="8">The sequence shown here is derived from an EMBL/GenBank/DDBJ whole genome shotgun (WGS) entry which is preliminary data.</text>
</comment>
<proteinExistence type="predicted"/>
<evidence type="ECO:0000313" key="11">
    <source>
        <dbReference type="Proteomes" id="UP001558474"/>
    </source>
</evidence>
<feature type="transmembrane region" description="Helical" evidence="7">
    <location>
        <begin position="439"/>
        <end position="459"/>
    </location>
</feature>
<feature type="compositionally biased region" description="Acidic residues" evidence="6">
    <location>
        <begin position="480"/>
        <end position="495"/>
    </location>
</feature>
<feature type="transmembrane region" description="Helical" evidence="7">
    <location>
        <begin position="196"/>
        <end position="217"/>
    </location>
</feature>
<dbReference type="RefSeq" id="WP_051576776.1">
    <property type="nucleotide sequence ID" value="NZ_JACKVC010000008.1"/>
</dbReference>
<feature type="transmembrane region" description="Helical" evidence="7">
    <location>
        <begin position="46"/>
        <end position="68"/>
    </location>
</feature>
<feature type="transmembrane region" description="Helical" evidence="7">
    <location>
        <begin position="89"/>
        <end position="109"/>
    </location>
</feature>
<evidence type="ECO:0000256" key="2">
    <source>
        <dbReference type="ARBA" id="ARBA00022448"/>
    </source>
</evidence>
<feature type="transmembrane region" description="Helical" evidence="7">
    <location>
        <begin position="288"/>
        <end position="311"/>
    </location>
</feature>
<sequence length="512" mass="54957">MAEAPMVMKREFTTFSALSVAFAFVSPIVAVYSVLGVGLATSGPAFIWGGLILYAGQFVVVLTLGVLASKWADSGGIYQWSRRLLGSRYGWFASWTYIWTLLITLPAVAYAGAVLMPPIFGLSGVDHGLVTWLAVAILAFSTLVNLAGRVFIKILMVAVIAAEAVGSVGVAIWLLVFERHQGLEYLSPAALPDHQGVLFSAPLVMAIAFSSYFAIGFESASSIAEEVKRPKRAVPRAMVVSFFAIMAIVVFSTLAFTLAVPSDDFLRNPENAADPAVAIMAGALPEPVFRGVLALFVIAFAASLMTIQITVSRIVWATARNGELPFAHTLTSLSGATGLPRKAVVVTAIIAVLLFIPFQSEGIQMALISFSSVGFFISFLFPILGLAIARVRGQWREEPGLFLGRAGRLIGWIALAWLAFQIVNVAWPRETGGGWASDWSTIIGALAVGLLGVVVENWVHRRRLHAASTGQTIVIFERDESADEEGDETDLDSGPEPERHPLRNYSASPEAV</sequence>
<dbReference type="Pfam" id="PF13520">
    <property type="entry name" value="AA_permease_2"/>
    <property type="match status" value="1"/>
</dbReference>
<evidence type="ECO:0000256" key="5">
    <source>
        <dbReference type="ARBA" id="ARBA00023136"/>
    </source>
</evidence>
<feature type="transmembrane region" description="Helical" evidence="7">
    <location>
        <begin position="366"/>
        <end position="388"/>
    </location>
</feature>
<dbReference type="EMBL" id="JBDLOU010000047">
    <property type="protein sequence ID" value="MEX3740610.1"/>
    <property type="molecule type" value="Genomic_DNA"/>
</dbReference>
<feature type="transmembrane region" description="Helical" evidence="7">
    <location>
        <begin position="154"/>
        <end position="176"/>
    </location>
</feature>
<keyword evidence="11" id="KW-1185">Reference proteome</keyword>
<keyword evidence="3 7" id="KW-0812">Transmembrane</keyword>
<evidence type="ECO:0000256" key="4">
    <source>
        <dbReference type="ARBA" id="ARBA00022989"/>
    </source>
</evidence>
<dbReference type="Proteomes" id="UP001558474">
    <property type="component" value="Unassembled WGS sequence"/>
</dbReference>
<keyword evidence="5 7" id="KW-0472">Membrane</keyword>
<name>A0AAW5SV37_9MYCO</name>
<evidence type="ECO:0000256" key="3">
    <source>
        <dbReference type="ARBA" id="ARBA00022692"/>
    </source>
</evidence>
<dbReference type="PANTHER" id="PTHR45649:SF26">
    <property type="entry name" value="OS04G0435100 PROTEIN"/>
    <property type="match status" value="1"/>
</dbReference>
<evidence type="ECO:0000256" key="6">
    <source>
        <dbReference type="SAM" id="MobiDB-lite"/>
    </source>
</evidence>
<feature type="transmembrane region" description="Helical" evidence="7">
    <location>
        <begin position="129"/>
        <end position="147"/>
    </location>
</feature>
<dbReference type="GO" id="GO:0022857">
    <property type="term" value="F:transmembrane transporter activity"/>
    <property type="evidence" value="ECO:0007669"/>
    <property type="project" value="InterPro"/>
</dbReference>
<feature type="transmembrane region" description="Helical" evidence="7">
    <location>
        <begin position="343"/>
        <end position="360"/>
    </location>
</feature>
<dbReference type="PIRSF" id="PIRSF006060">
    <property type="entry name" value="AA_transporter"/>
    <property type="match status" value="1"/>
</dbReference>
<accession>A0AAW5SV37</accession>
<dbReference type="EMBL" id="JACKVC010000008">
    <property type="protein sequence ID" value="MCV7386746.1"/>
    <property type="molecule type" value="Genomic_DNA"/>
</dbReference>
<dbReference type="Proteomes" id="UP001141659">
    <property type="component" value="Unassembled WGS sequence"/>
</dbReference>
<feature type="transmembrane region" description="Helical" evidence="7">
    <location>
        <begin position="409"/>
        <end position="427"/>
    </location>
</feature>
<feature type="transmembrane region" description="Helical" evidence="7">
    <location>
        <begin position="12"/>
        <end position="34"/>
    </location>
</feature>
<reference evidence="8" key="1">
    <citation type="submission" date="2020-07" db="EMBL/GenBank/DDBJ databases">
        <authorList>
            <person name="Pettersson B.M.F."/>
            <person name="Behra P.R.K."/>
            <person name="Ramesh M."/>
            <person name="Das S."/>
            <person name="Dasgupta S."/>
            <person name="Kirsebom L.A."/>
        </authorList>
    </citation>
    <scope>NUCLEOTIDE SEQUENCE</scope>
    <source>
        <strain evidence="8">DSM 44242</strain>
    </source>
</reference>
<dbReference type="Gene3D" id="1.20.1740.10">
    <property type="entry name" value="Amino acid/polyamine transporter I"/>
    <property type="match status" value="1"/>
</dbReference>
<dbReference type="AlphaFoldDB" id="A0AAW5SV37"/>
<comment type="subcellular location">
    <subcellularLocation>
        <location evidence="1">Membrane</location>
        <topology evidence="1">Multi-pass membrane protein</topology>
    </subcellularLocation>
</comment>
<dbReference type="PANTHER" id="PTHR45649">
    <property type="entry name" value="AMINO-ACID PERMEASE BAT1"/>
    <property type="match status" value="1"/>
</dbReference>
<feature type="region of interest" description="Disordered" evidence="6">
    <location>
        <begin position="478"/>
        <end position="512"/>
    </location>
</feature>
<dbReference type="GO" id="GO:0016020">
    <property type="term" value="C:membrane"/>
    <property type="evidence" value="ECO:0007669"/>
    <property type="project" value="UniProtKB-SubCell"/>
</dbReference>